<protein>
    <submittedName>
        <fullName evidence="1">Uncharacterized protein</fullName>
    </submittedName>
</protein>
<keyword evidence="2" id="KW-1185">Reference proteome</keyword>
<dbReference type="Proteomes" id="UP000772434">
    <property type="component" value="Unassembled WGS sequence"/>
</dbReference>
<gene>
    <name evidence="1" type="ORF">BDP27DRAFT_1427413</name>
</gene>
<evidence type="ECO:0000313" key="1">
    <source>
        <dbReference type="EMBL" id="KAF9062905.1"/>
    </source>
</evidence>
<organism evidence="1 2">
    <name type="scientific">Rhodocollybia butyracea</name>
    <dbReference type="NCBI Taxonomy" id="206335"/>
    <lineage>
        <taxon>Eukaryota</taxon>
        <taxon>Fungi</taxon>
        <taxon>Dikarya</taxon>
        <taxon>Basidiomycota</taxon>
        <taxon>Agaricomycotina</taxon>
        <taxon>Agaricomycetes</taxon>
        <taxon>Agaricomycetidae</taxon>
        <taxon>Agaricales</taxon>
        <taxon>Marasmiineae</taxon>
        <taxon>Omphalotaceae</taxon>
        <taxon>Rhodocollybia</taxon>
    </lineage>
</organism>
<dbReference type="EMBL" id="JADNRY010000159">
    <property type="protein sequence ID" value="KAF9062905.1"/>
    <property type="molecule type" value="Genomic_DNA"/>
</dbReference>
<reference evidence="1" key="1">
    <citation type="submission" date="2020-11" db="EMBL/GenBank/DDBJ databases">
        <authorList>
            <consortium name="DOE Joint Genome Institute"/>
            <person name="Ahrendt S."/>
            <person name="Riley R."/>
            <person name="Andreopoulos W."/>
            <person name="Labutti K."/>
            <person name="Pangilinan J."/>
            <person name="Ruiz-Duenas F.J."/>
            <person name="Barrasa J.M."/>
            <person name="Sanchez-Garcia M."/>
            <person name="Camarero S."/>
            <person name="Miyauchi S."/>
            <person name="Serrano A."/>
            <person name="Linde D."/>
            <person name="Babiker R."/>
            <person name="Drula E."/>
            <person name="Ayuso-Fernandez I."/>
            <person name="Pacheco R."/>
            <person name="Padilla G."/>
            <person name="Ferreira P."/>
            <person name="Barriuso J."/>
            <person name="Kellner H."/>
            <person name="Castanera R."/>
            <person name="Alfaro M."/>
            <person name="Ramirez L."/>
            <person name="Pisabarro A.G."/>
            <person name="Kuo A."/>
            <person name="Tritt A."/>
            <person name="Lipzen A."/>
            <person name="He G."/>
            <person name="Yan M."/>
            <person name="Ng V."/>
            <person name="Cullen D."/>
            <person name="Martin F."/>
            <person name="Rosso M.-N."/>
            <person name="Henrissat B."/>
            <person name="Hibbett D."/>
            <person name="Martinez A.T."/>
            <person name="Grigoriev I.V."/>
        </authorList>
    </citation>
    <scope>NUCLEOTIDE SEQUENCE</scope>
    <source>
        <strain evidence="1">AH 40177</strain>
    </source>
</reference>
<accession>A0A9P5PIX4</accession>
<name>A0A9P5PIX4_9AGAR</name>
<evidence type="ECO:0000313" key="2">
    <source>
        <dbReference type="Proteomes" id="UP000772434"/>
    </source>
</evidence>
<proteinExistence type="predicted"/>
<sequence>MSNDQLQPLSESDAIFARAYASAIKAKFQIDVGEHFCILTSPVTRRGMAAGDLTAPQITNHLIYTLADTLLYADNPIYTGVSAGSYIQQLRSYMDWIKPPSNPPQAVVDEMAKARDEAIAANANYFTVLSQAQDSFNRYKEIFYNHKFWQWTPEHYPFLADADRTRGSAQTELLQVMQSYYGPDAATLSTYIDNITNAQSSTAFSGYNQDGLVNDQNLVTGVIQYLNRRSNPPSELVKQSTIRVPTYSIPTYASTVQSWITDSRNGATRDEVITIDISQGRTTSWEDYGFKEVNGGGGSGFLPFCSADIYYNAWQWKTRTLRIRGREDSVSIQLAMLGVQKFDIQPGEWDVPNIKALFPGRLPEAPEALTSKYAKVVSVLVGYDVELRLEFAPEIREEINILYEAVRKTKGRMNIFGFRVSARPGDYWYDRVETKFEDVQWDKATGLMRLPANTGQVHPSILGVVARRFD</sequence>
<dbReference type="AlphaFoldDB" id="A0A9P5PIX4"/>
<dbReference type="OrthoDB" id="2833384at2759"/>
<comment type="caution">
    <text evidence="1">The sequence shown here is derived from an EMBL/GenBank/DDBJ whole genome shotgun (WGS) entry which is preliminary data.</text>
</comment>